<dbReference type="GO" id="GO:0008270">
    <property type="term" value="F:zinc ion binding"/>
    <property type="evidence" value="ECO:0007669"/>
    <property type="project" value="InterPro"/>
</dbReference>
<comment type="cofactor">
    <cofactor evidence="9">
        <name>Zn(2+)</name>
        <dbReference type="ChEBI" id="CHEBI:29105"/>
    </cofactor>
    <text evidence="9">Binds 1 zinc ion per subunit.</text>
</comment>
<dbReference type="PRINTS" id="PR00480">
    <property type="entry name" value="ASTACIN"/>
</dbReference>
<proteinExistence type="predicted"/>
<keyword evidence="9" id="KW-0479">Metal-binding</keyword>
<evidence type="ECO:0000256" key="9">
    <source>
        <dbReference type="RuleBase" id="RU361183"/>
    </source>
</evidence>
<dbReference type="PANTHER" id="PTHR46671:SF7">
    <property type="entry name" value="CORE-2_I-BRANCHING ENZYME"/>
    <property type="match status" value="1"/>
</dbReference>
<evidence type="ECO:0000256" key="5">
    <source>
        <dbReference type="ARBA" id="ARBA00023136"/>
    </source>
</evidence>
<dbReference type="GO" id="GO:0016020">
    <property type="term" value="C:membrane"/>
    <property type="evidence" value="ECO:0007669"/>
    <property type="project" value="UniProtKB-SubCell"/>
</dbReference>
<keyword evidence="9" id="KW-0482">Metalloprotease</keyword>
<comment type="caution">
    <text evidence="8">Lacks conserved residue(s) required for the propagation of feature annotation.</text>
</comment>
<evidence type="ECO:0000259" key="11">
    <source>
        <dbReference type="PROSITE" id="PS51864"/>
    </source>
</evidence>
<dbReference type="EC" id="3.4.24.-" evidence="9"/>
<dbReference type="InterPro" id="IPR024079">
    <property type="entry name" value="MetalloPept_cat_dom_sf"/>
</dbReference>
<evidence type="ECO:0000256" key="2">
    <source>
        <dbReference type="ARBA" id="ARBA00022536"/>
    </source>
</evidence>
<accession>A0A0N4ZJQ7</accession>
<dbReference type="InterPro" id="IPR001506">
    <property type="entry name" value="Peptidase_M12A"/>
</dbReference>
<dbReference type="InterPro" id="IPR035914">
    <property type="entry name" value="Sperma_CUB_dom_sf"/>
</dbReference>
<dbReference type="STRING" id="131310.A0A0N4ZJQ7"/>
<dbReference type="AlphaFoldDB" id="A0A0N4ZJQ7"/>
<keyword evidence="6" id="KW-1015">Disulfide bond</keyword>
<evidence type="ECO:0000256" key="8">
    <source>
        <dbReference type="PROSITE-ProRule" id="PRU01211"/>
    </source>
</evidence>
<protein>
    <recommendedName>
        <fullName evidence="9">Metalloendopeptidase</fullName>
        <ecNumber evidence="9">3.4.24.-</ecNumber>
    </recommendedName>
</protein>
<keyword evidence="2" id="KW-0245">EGF-like domain</keyword>
<dbReference type="WBParaSite" id="PTRK_0000828900.2">
    <property type="protein sequence ID" value="PTRK_0000828900.2"/>
    <property type="gene ID" value="PTRK_0000828900"/>
</dbReference>
<keyword evidence="9" id="KW-0378">Hydrolase</keyword>
<dbReference type="InterPro" id="IPR003406">
    <property type="entry name" value="Glyco_trans_14"/>
</dbReference>
<dbReference type="SUPFAM" id="SSF55486">
    <property type="entry name" value="Metalloproteases ('zincins'), catalytic domain"/>
    <property type="match status" value="1"/>
</dbReference>
<dbReference type="Gene3D" id="3.40.390.10">
    <property type="entry name" value="Collagenase (Catalytic Domain)"/>
    <property type="match status" value="1"/>
</dbReference>
<dbReference type="Proteomes" id="UP000038045">
    <property type="component" value="Unplaced"/>
</dbReference>
<keyword evidence="7" id="KW-0325">Glycoprotein</keyword>
<dbReference type="GO" id="GO:0016757">
    <property type="term" value="F:glycosyltransferase activity"/>
    <property type="evidence" value="ECO:0007669"/>
    <property type="project" value="UniProtKB-KW"/>
</dbReference>
<keyword evidence="5 10" id="KW-0472">Membrane</keyword>
<keyword evidence="10" id="KW-1133">Transmembrane helix</keyword>
<keyword evidence="9" id="KW-0645">Protease</keyword>
<comment type="subcellular location">
    <subcellularLocation>
        <location evidence="1">Membrane</location>
        <topology evidence="1">Single-pass type II membrane protein</topology>
    </subcellularLocation>
</comment>
<dbReference type="SUPFAM" id="SSF49854">
    <property type="entry name" value="Spermadhesin, CUB domain"/>
    <property type="match status" value="1"/>
</dbReference>
<dbReference type="InterPro" id="IPR006026">
    <property type="entry name" value="Peptidase_Metallo"/>
</dbReference>
<evidence type="ECO:0000313" key="13">
    <source>
        <dbReference type="WBParaSite" id="PTRK_0000828900.2"/>
    </source>
</evidence>
<dbReference type="Pfam" id="PF01400">
    <property type="entry name" value="Astacin"/>
    <property type="match status" value="1"/>
</dbReference>
<evidence type="ECO:0000256" key="4">
    <source>
        <dbReference type="ARBA" id="ARBA00022679"/>
    </source>
</evidence>
<evidence type="ECO:0000313" key="12">
    <source>
        <dbReference type="Proteomes" id="UP000038045"/>
    </source>
</evidence>
<reference evidence="13" key="1">
    <citation type="submission" date="2017-02" db="UniProtKB">
        <authorList>
            <consortium name="WormBaseParasite"/>
        </authorList>
    </citation>
    <scope>IDENTIFICATION</scope>
</reference>
<evidence type="ECO:0000256" key="6">
    <source>
        <dbReference type="ARBA" id="ARBA00023157"/>
    </source>
</evidence>
<evidence type="ECO:0000256" key="3">
    <source>
        <dbReference type="ARBA" id="ARBA00022676"/>
    </source>
</evidence>
<keyword evidence="10" id="KW-0812">Transmembrane</keyword>
<feature type="transmembrane region" description="Helical" evidence="10">
    <location>
        <begin position="12"/>
        <end position="32"/>
    </location>
</feature>
<name>A0A0N4ZJQ7_PARTI</name>
<dbReference type="SMART" id="SM00235">
    <property type="entry name" value="ZnMc"/>
    <property type="match status" value="1"/>
</dbReference>
<dbReference type="GO" id="GO:0006508">
    <property type="term" value="P:proteolysis"/>
    <property type="evidence" value="ECO:0007669"/>
    <property type="project" value="UniProtKB-KW"/>
</dbReference>
<dbReference type="GO" id="GO:0004222">
    <property type="term" value="F:metalloendopeptidase activity"/>
    <property type="evidence" value="ECO:0007669"/>
    <property type="project" value="UniProtKB-UniRule"/>
</dbReference>
<dbReference type="PROSITE" id="PS51864">
    <property type="entry name" value="ASTACIN"/>
    <property type="match status" value="1"/>
</dbReference>
<organism evidence="12 13">
    <name type="scientific">Parastrongyloides trichosuri</name>
    <name type="common">Possum-specific nematode worm</name>
    <dbReference type="NCBI Taxonomy" id="131310"/>
    <lineage>
        <taxon>Eukaryota</taxon>
        <taxon>Metazoa</taxon>
        <taxon>Ecdysozoa</taxon>
        <taxon>Nematoda</taxon>
        <taxon>Chromadorea</taxon>
        <taxon>Rhabditida</taxon>
        <taxon>Tylenchina</taxon>
        <taxon>Panagrolaimomorpha</taxon>
        <taxon>Strongyloidoidea</taxon>
        <taxon>Strongyloididae</taxon>
        <taxon>Parastrongyloides</taxon>
    </lineage>
</organism>
<evidence type="ECO:0000256" key="1">
    <source>
        <dbReference type="ARBA" id="ARBA00004606"/>
    </source>
</evidence>
<evidence type="ECO:0000256" key="10">
    <source>
        <dbReference type="SAM" id="Phobius"/>
    </source>
</evidence>
<feature type="domain" description="Peptidase M12A" evidence="11">
    <location>
        <begin position="570"/>
        <end position="768"/>
    </location>
</feature>
<keyword evidence="4" id="KW-0808">Transferase</keyword>
<keyword evidence="9" id="KW-0862">Zinc</keyword>
<evidence type="ECO:0000256" key="7">
    <source>
        <dbReference type="ARBA" id="ARBA00023180"/>
    </source>
</evidence>
<keyword evidence="12" id="KW-1185">Reference proteome</keyword>
<keyword evidence="3" id="KW-0328">Glycosyltransferase</keyword>
<dbReference type="Pfam" id="PF02485">
    <property type="entry name" value="Branch"/>
    <property type="match status" value="1"/>
</dbReference>
<dbReference type="PANTHER" id="PTHR46671">
    <property type="entry name" value="PROTEIN CBG11221"/>
    <property type="match status" value="1"/>
</dbReference>
<sequence length="924" mass="108665">MGNLLYFQNFKYFLLMIVGAFLLFNFFVSAPLNNFNRLKSFYKVSIKHVDNEIESEQFKYFKFNIFRIPLTNNLFPKKPIYNIHHEDITGKVIKYMNTSTKQTTTFIHFNINKTLISEVICIYCTLDRFIDKKKLHLIHFSEITMDINKKNIFGSIFLGNFCGNFNKSEHYCSLYKETEEIFNKKEIKKNKEIDFYKSSYVNLNCEDLVAGNKTYIKESAKNRIVYDKNISLSMDCESIYKRGFDLNQTLTDIEKKYSIAYAWNVYKNYEIIEMKLRMQYSPNNHYCYVVDSKSPSLLKEMLELEKCLPNVYVSKKSFDMKSNGEQGPVAHYECMKLLLPKKWDYLFILLNDAIPLLTNNEQLEILEAMSFPLVMRVTDATHYIPSRVNTSASWLYKDLDIFLEGDLRKNFQFLSNINMTFHCGLVDSGIPRQSIEYIVNKLNITKYLKQLNTNMYASDELVWPTLFGEKILKVPDGVSRKCAPTYFPHEEYFAKQLFWGGGCGTNIVHHSICTWGLETLPLIKTFTTFFGNYSYVSLVSFYLYNILYRFSIVESFDKNYNIFNKREKRQVVVAKESKWDLSVPYYLSYYMDNWYVRKAISEVETFTCIKFVREYNEIKDKNGINFYYNYDYYAKSEHFGKKKEKEPQYITASYYEYKDTGLIQRLIHETLGIMEMHSHPNRDKWIKIIYDNIEHKNYDVFNISKSNETYGIGYDFASIMQYGPKEYSKNDKETIIPRDYKDRYKFMMGQLEVATFNDYKLLNKYYCSNECDKKPEKFCGNGGYPNPKNCDECVCPIGFEGENCTSPPASYPSKCGSNDLWATTSSQNINVNYVNYCAYRILTTEGKKIQLTFDQSFTVSDGEKCTISRGIQVKYQKDMGSTGLLLCRHVQQGLTIKSEENIMIVIVRSPYPDSYVRFSYKQVD</sequence>